<name>A0A928Z616_9CYAN</name>
<gene>
    <name evidence="1" type="ORF">IQ266_18965</name>
</gene>
<organism evidence="1 2">
    <name type="scientific">Romeriopsis navalis LEGE 11480</name>
    <dbReference type="NCBI Taxonomy" id="2777977"/>
    <lineage>
        <taxon>Bacteria</taxon>
        <taxon>Bacillati</taxon>
        <taxon>Cyanobacteriota</taxon>
        <taxon>Cyanophyceae</taxon>
        <taxon>Leptolyngbyales</taxon>
        <taxon>Leptolyngbyaceae</taxon>
        <taxon>Romeriopsis</taxon>
        <taxon>Romeriopsis navalis</taxon>
    </lineage>
</organism>
<dbReference type="InterPro" id="IPR011856">
    <property type="entry name" value="tRNA_endonuc-like_dom_sf"/>
</dbReference>
<dbReference type="PROSITE" id="PS51257">
    <property type="entry name" value="PROKAR_LIPOPROTEIN"/>
    <property type="match status" value="1"/>
</dbReference>
<sequence length="98" mass="10525">MRRAARIDANQPEIVDTLRRHGATVQPLHTVGGGCPDLLVGYRGKNFLLEVKDGLKCPSDRKLTPAQTAWHEAWAGEAVVVLSAGDALRVLGIEEVAA</sequence>
<evidence type="ECO:0000313" key="2">
    <source>
        <dbReference type="Proteomes" id="UP000625316"/>
    </source>
</evidence>
<accession>A0A928Z616</accession>
<evidence type="ECO:0000313" key="1">
    <source>
        <dbReference type="EMBL" id="MBE9031820.1"/>
    </source>
</evidence>
<reference evidence="1" key="1">
    <citation type="submission" date="2020-10" db="EMBL/GenBank/DDBJ databases">
        <authorList>
            <person name="Castelo-Branco R."/>
            <person name="Eusebio N."/>
            <person name="Adriana R."/>
            <person name="Vieira A."/>
            <person name="Brugerolle De Fraissinette N."/>
            <person name="Rezende De Castro R."/>
            <person name="Schneider M.P."/>
            <person name="Vasconcelos V."/>
            <person name="Leao P.N."/>
        </authorList>
    </citation>
    <scope>NUCLEOTIDE SEQUENCE</scope>
    <source>
        <strain evidence="1">LEGE 11480</strain>
    </source>
</reference>
<dbReference type="GO" id="GO:0003676">
    <property type="term" value="F:nucleic acid binding"/>
    <property type="evidence" value="ECO:0007669"/>
    <property type="project" value="InterPro"/>
</dbReference>
<keyword evidence="2" id="KW-1185">Reference proteome</keyword>
<protein>
    <recommendedName>
        <fullName evidence="3">VRR-NUC domain-containing protein</fullName>
    </recommendedName>
</protein>
<dbReference type="Gene3D" id="3.40.1350.10">
    <property type="match status" value="1"/>
</dbReference>
<dbReference type="RefSeq" id="WP_264326647.1">
    <property type="nucleotide sequence ID" value="NZ_JADEXQ010000076.1"/>
</dbReference>
<proteinExistence type="predicted"/>
<dbReference type="AlphaFoldDB" id="A0A928Z616"/>
<evidence type="ECO:0008006" key="3">
    <source>
        <dbReference type="Google" id="ProtNLM"/>
    </source>
</evidence>
<dbReference type="Proteomes" id="UP000625316">
    <property type="component" value="Unassembled WGS sequence"/>
</dbReference>
<comment type="caution">
    <text evidence="1">The sequence shown here is derived from an EMBL/GenBank/DDBJ whole genome shotgun (WGS) entry which is preliminary data.</text>
</comment>
<dbReference type="EMBL" id="JADEXQ010000076">
    <property type="protein sequence ID" value="MBE9031820.1"/>
    <property type="molecule type" value="Genomic_DNA"/>
</dbReference>